<name>A0A402AXB5_9CHLR</name>
<keyword evidence="3" id="KW-0808">Transferase</keyword>
<dbReference type="Proteomes" id="UP000287188">
    <property type="component" value="Unassembled WGS sequence"/>
</dbReference>
<protein>
    <submittedName>
        <fullName evidence="3">Homoserine kinase</fullName>
    </submittedName>
</protein>
<organism evidence="3 4">
    <name type="scientific">Dictyobacter kobayashii</name>
    <dbReference type="NCBI Taxonomy" id="2014872"/>
    <lineage>
        <taxon>Bacteria</taxon>
        <taxon>Bacillati</taxon>
        <taxon>Chloroflexota</taxon>
        <taxon>Ktedonobacteria</taxon>
        <taxon>Ktedonobacterales</taxon>
        <taxon>Dictyobacteraceae</taxon>
        <taxon>Dictyobacter</taxon>
    </lineage>
</organism>
<evidence type="ECO:0000259" key="2">
    <source>
        <dbReference type="Pfam" id="PF01636"/>
    </source>
</evidence>
<dbReference type="GO" id="GO:0004413">
    <property type="term" value="F:homoserine kinase activity"/>
    <property type="evidence" value="ECO:0007669"/>
    <property type="project" value="TreeGrafter"/>
</dbReference>
<dbReference type="AlphaFoldDB" id="A0A402AXB5"/>
<sequence>MDTSSYNSQIRQLRILAEAALTQYDIGSARLTMLSHGKHAVFRVTTYSRPGQQAVESATRAEDGRFALHLCQKDGFDRALWNSELQWLAALKRDTDLLVPEPVATRDGALMQEVQIEDIDQECICLLLRWLPGRSVDWGLSPTLFERVGIFLARLHQYAKQFIPPEGFVRPRWDWQQVFGDETVLDPDFAATRCDGLIGGREYRIFSEVAERARDEFAVIPTSPEYYGLIHGNFRQDCYLFYKGEVGAIGFHKCGWNYYLADLSITLEGVAGRNDEEALEQALLRGYERVRALPDHYEEWLRIFKATRLLEHINSLFRSNDLALRASAPSQLTLALEWLGVFVHSSFAGRSFPGKA</sequence>
<comment type="caution">
    <text evidence="3">The sequence shown here is derived from an EMBL/GenBank/DDBJ whole genome shotgun (WGS) entry which is preliminary data.</text>
</comment>
<proteinExistence type="inferred from homology"/>
<comment type="similarity">
    <text evidence="1">Belongs to the pseudomonas-type ThrB family.</text>
</comment>
<dbReference type="PANTHER" id="PTHR21064:SF6">
    <property type="entry name" value="AMINOGLYCOSIDE PHOSPHOTRANSFERASE DOMAIN-CONTAINING PROTEIN"/>
    <property type="match status" value="1"/>
</dbReference>
<gene>
    <name evidence="3" type="ORF">KDK_75270</name>
</gene>
<dbReference type="InterPro" id="IPR011009">
    <property type="entry name" value="Kinase-like_dom_sf"/>
</dbReference>
<dbReference type="OrthoDB" id="4030632at2"/>
<evidence type="ECO:0000313" key="4">
    <source>
        <dbReference type="Proteomes" id="UP000287188"/>
    </source>
</evidence>
<dbReference type="Pfam" id="PF01636">
    <property type="entry name" value="APH"/>
    <property type="match status" value="1"/>
</dbReference>
<dbReference type="Gene3D" id="3.90.1200.10">
    <property type="match status" value="1"/>
</dbReference>
<dbReference type="EMBL" id="BIFS01000002">
    <property type="protein sequence ID" value="GCE23727.1"/>
    <property type="molecule type" value="Genomic_DNA"/>
</dbReference>
<evidence type="ECO:0000256" key="1">
    <source>
        <dbReference type="ARBA" id="ARBA00038240"/>
    </source>
</evidence>
<keyword evidence="4" id="KW-1185">Reference proteome</keyword>
<accession>A0A402AXB5</accession>
<dbReference type="InterPro" id="IPR050249">
    <property type="entry name" value="Pseudomonas-type_ThrB"/>
</dbReference>
<feature type="domain" description="Aminoglycoside phosphotransferase" evidence="2">
    <location>
        <begin position="83"/>
        <end position="292"/>
    </location>
</feature>
<dbReference type="RefSeq" id="WP_126557101.1">
    <property type="nucleotide sequence ID" value="NZ_BIFS01000002.1"/>
</dbReference>
<dbReference type="SUPFAM" id="SSF56112">
    <property type="entry name" value="Protein kinase-like (PK-like)"/>
    <property type="match status" value="1"/>
</dbReference>
<dbReference type="GO" id="GO:0009088">
    <property type="term" value="P:threonine biosynthetic process"/>
    <property type="evidence" value="ECO:0007669"/>
    <property type="project" value="TreeGrafter"/>
</dbReference>
<keyword evidence="3" id="KW-0418">Kinase</keyword>
<dbReference type="PANTHER" id="PTHR21064">
    <property type="entry name" value="AMINOGLYCOSIDE PHOSPHOTRANSFERASE DOMAIN-CONTAINING PROTEIN-RELATED"/>
    <property type="match status" value="1"/>
</dbReference>
<reference evidence="4" key="1">
    <citation type="submission" date="2018-12" db="EMBL/GenBank/DDBJ databases">
        <title>Tengunoibacter tsumagoiensis gen. nov., sp. nov., Dictyobacter kobayashii sp. nov., D. alpinus sp. nov., and D. joshuensis sp. nov. and description of Dictyobacteraceae fam. nov. within the order Ktedonobacterales isolated from Tengu-no-mugimeshi.</title>
        <authorList>
            <person name="Wang C.M."/>
            <person name="Zheng Y."/>
            <person name="Sakai Y."/>
            <person name="Toyoda A."/>
            <person name="Minakuchi Y."/>
            <person name="Abe K."/>
            <person name="Yokota A."/>
            <person name="Yabe S."/>
        </authorList>
    </citation>
    <scope>NUCLEOTIDE SEQUENCE [LARGE SCALE GENOMIC DNA]</scope>
    <source>
        <strain evidence="4">Uno11</strain>
    </source>
</reference>
<evidence type="ECO:0000313" key="3">
    <source>
        <dbReference type="EMBL" id="GCE23727.1"/>
    </source>
</evidence>
<dbReference type="InterPro" id="IPR002575">
    <property type="entry name" value="Aminoglycoside_PTrfase"/>
</dbReference>